<feature type="binding site" evidence="8">
    <location>
        <position position="200"/>
    </location>
    <ligand>
        <name>substrate</name>
    </ligand>
</feature>
<evidence type="ECO:0000256" key="4">
    <source>
        <dbReference type="ARBA" id="ARBA00022679"/>
    </source>
</evidence>
<sequence>MQKTVLNETHRESGAKMVDFGGWEMPVHYGSQIEEHHAVRRDAGMFDVSHMCAVDLEGSEATPFLRRLLANNVDKLKTAGKALYSTMLNDAGGVIDDLIVYFLDDTRYRIVVNAGTAAKDLAWMTARLDEWRLSATLTPRREGARALAMIAVQGPNARSKVCQVLPEYRSACESLQPFMATMAGEHFIARTGYTGEDGYEITLPAERATSLWRALDQAGVAPCGLGARDTLRLEAGMNLYGQEMDETVSPLDAGLAWTVDLISPRDFVGKAALVTRPHQYQLLGLVLASGGVLRAHQKVLAPQGSGEVTSGTFSPTMQQSIALARLPLALTIGETVQVVIRDKLLAANVVKPCFVRNGSILV</sequence>
<dbReference type="PANTHER" id="PTHR43757:SF2">
    <property type="entry name" value="AMINOMETHYLTRANSFERASE, MITOCHONDRIAL"/>
    <property type="match status" value="1"/>
</dbReference>
<dbReference type="Pfam" id="PF01571">
    <property type="entry name" value="GCV_T"/>
    <property type="match status" value="1"/>
</dbReference>
<dbReference type="FunFam" id="4.10.1250.10:FF:000001">
    <property type="entry name" value="Aminomethyltransferase"/>
    <property type="match status" value="1"/>
</dbReference>
<comment type="subunit">
    <text evidence="7">The glycine cleavage system is composed of four proteins: P, T, L and H.</text>
</comment>
<dbReference type="SUPFAM" id="SSF101790">
    <property type="entry name" value="Aminomethyltransferase beta-barrel domain"/>
    <property type="match status" value="1"/>
</dbReference>
<accession>A0A1A8XXC5</accession>
<dbReference type="SUPFAM" id="SSF103025">
    <property type="entry name" value="Folate-binding domain"/>
    <property type="match status" value="1"/>
</dbReference>
<gene>
    <name evidence="7 11" type="primary">gcvT</name>
    <name evidence="11" type="ORF">ACCAA_700007</name>
</gene>
<name>A0A1A8XXC5_9PROT</name>
<dbReference type="EC" id="2.1.2.10" evidence="2 7"/>
<comment type="function">
    <text evidence="7">The glycine cleavage system catalyzes the degradation of glycine.</text>
</comment>
<dbReference type="Gene3D" id="3.30.1360.120">
    <property type="entry name" value="Probable tRNA modification gtpase trme, domain 1"/>
    <property type="match status" value="1"/>
</dbReference>
<dbReference type="InterPro" id="IPR027266">
    <property type="entry name" value="TrmE/GcvT-like"/>
</dbReference>
<protein>
    <recommendedName>
        <fullName evidence="2 7">Aminomethyltransferase</fullName>
        <ecNumber evidence="2 7">2.1.2.10</ecNumber>
    </recommendedName>
    <alternativeName>
        <fullName evidence="5 7">Glycine cleavage system T protein</fullName>
    </alternativeName>
</protein>
<keyword evidence="11" id="KW-0489">Methyltransferase</keyword>
<reference evidence="11 12" key="1">
    <citation type="submission" date="2016-06" db="EMBL/GenBank/DDBJ databases">
        <authorList>
            <person name="Kjaerup R.B."/>
            <person name="Dalgaard T.S."/>
            <person name="Juul-Madsen H.R."/>
        </authorList>
    </citation>
    <scope>NUCLEOTIDE SEQUENCE [LARGE SCALE GENOMIC DNA]</scope>
    <source>
        <strain evidence="11">3</strain>
    </source>
</reference>
<dbReference type="InterPro" id="IPR029043">
    <property type="entry name" value="GcvT/YgfZ_C"/>
</dbReference>
<dbReference type="PIRSF" id="PIRSF006487">
    <property type="entry name" value="GcvT"/>
    <property type="match status" value="1"/>
</dbReference>
<dbReference type="InterPro" id="IPR028896">
    <property type="entry name" value="GcvT/YgfZ/DmdA"/>
</dbReference>
<dbReference type="STRING" id="1860102.ACCAA_700007"/>
<dbReference type="Gene3D" id="4.10.1250.10">
    <property type="entry name" value="Aminomethyltransferase fragment"/>
    <property type="match status" value="1"/>
</dbReference>
<evidence type="ECO:0000256" key="5">
    <source>
        <dbReference type="ARBA" id="ARBA00031395"/>
    </source>
</evidence>
<dbReference type="Pfam" id="PF08669">
    <property type="entry name" value="GCV_T_C"/>
    <property type="match status" value="1"/>
</dbReference>
<evidence type="ECO:0000256" key="2">
    <source>
        <dbReference type="ARBA" id="ARBA00012616"/>
    </source>
</evidence>
<dbReference type="NCBIfam" id="TIGR00528">
    <property type="entry name" value="gcvT"/>
    <property type="match status" value="1"/>
</dbReference>
<evidence type="ECO:0000256" key="7">
    <source>
        <dbReference type="HAMAP-Rule" id="MF_00259"/>
    </source>
</evidence>
<comment type="similarity">
    <text evidence="1 7">Belongs to the GcvT family.</text>
</comment>
<dbReference type="GO" id="GO:0008168">
    <property type="term" value="F:methyltransferase activity"/>
    <property type="evidence" value="ECO:0007669"/>
    <property type="project" value="UniProtKB-KW"/>
</dbReference>
<dbReference type="GO" id="GO:0004047">
    <property type="term" value="F:aminomethyltransferase activity"/>
    <property type="evidence" value="ECO:0007669"/>
    <property type="project" value="UniProtKB-UniRule"/>
</dbReference>
<dbReference type="NCBIfam" id="NF001567">
    <property type="entry name" value="PRK00389.1"/>
    <property type="match status" value="1"/>
</dbReference>
<dbReference type="GO" id="GO:0005960">
    <property type="term" value="C:glycine cleavage complex"/>
    <property type="evidence" value="ECO:0007669"/>
    <property type="project" value="InterPro"/>
</dbReference>
<dbReference type="InterPro" id="IPR013977">
    <property type="entry name" value="GcvT_C"/>
</dbReference>
<dbReference type="GO" id="GO:0008483">
    <property type="term" value="F:transaminase activity"/>
    <property type="evidence" value="ECO:0007669"/>
    <property type="project" value="UniProtKB-KW"/>
</dbReference>
<dbReference type="Proteomes" id="UP000199169">
    <property type="component" value="Unassembled WGS sequence"/>
</dbReference>
<dbReference type="RefSeq" id="WP_186408777.1">
    <property type="nucleotide sequence ID" value="NZ_FLQX01000150.1"/>
</dbReference>
<dbReference type="PANTHER" id="PTHR43757">
    <property type="entry name" value="AMINOMETHYLTRANSFERASE"/>
    <property type="match status" value="1"/>
</dbReference>
<feature type="domain" description="GCVT N-terminal" evidence="9">
    <location>
        <begin position="7"/>
        <end position="261"/>
    </location>
</feature>
<keyword evidence="12" id="KW-1185">Reference proteome</keyword>
<keyword evidence="4 7" id="KW-0808">Transferase</keyword>
<dbReference type="HAMAP" id="MF_00259">
    <property type="entry name" value="GcvT"/>
    <property type="match status" value="1"/>
</dbReference>
<dbReference type="GO" id="GO:0019464">
    <property type="term" value="P:glycine decarboxylation via glycine cleavage system"/>
    <property type="evidence" value="ECO:0007669"/>
    <property type="project" value="UniProtKB-UniRule"/>
</dbReference>
<evidence type="ECO:0000259" key="10">
    <source>
        <dbReference type="Pfam" id="PF08669"/>
    </source>
</evidence>
<evidence type="ECO:0000256" key="6">
    <source>
        <dbReference type="ARBA" id="ARBA00047665"/>
    </source>
</evidence>
<dbReference type="FunFam" id="3.30.70.1400:FF:000001">
    <property type="entry name" value="Aminomethyltransferase"/>
    <property type="match status" value="1"/>
</dbReference>
<proteinExistence type="inferred from homology"/>
<organism evidence="11 12">
    <name type="scientific">Candidatus Accumulibacter aalborgensis</name>
    <dbReference type="NCBI Taxonomy" id="1860102"/>
    <lineage>
        <taxon>Bacteria</taxon>
        <taxon>Pseudomonadati</taxon>
        <taxon>Pseudomonadota</taxon>
        <taxon>Betaproteobacteria</taxon>
        <taxon>Candidatus Accumulibacter</taxon>
    </lineage>
</organism>
<feature type="domain" description="Aminomethyltransferase C-terminal" evidence="10">
    <location>
        <begin position="281"/>
        <end position="355"/>
    </location>
</feature>
<keyword evidence="3 7" id="KW-0032">Aminotransferase</keyword>
<dbReference type="Gene3D" id="2.40.30.110">
    <property type="entry name" value="Aminomethyltransferase beta-barrel domains"/>
    <property type="match status" value="1"/>
</dbReference>
<dbReference type="InterPro" id="IPR022903">
    <property type="entry name" value="GcvT_bac"/>
</dbReference>
<dbReference type="InterPro" id="IPR006223">
    <property type="entry name" value="GcvT"/>
</dbReference>
<evidence type="ECO:0000256" key="8">
    <source>
        <dbReference type="PIRSR" id="PIRSR006487-1"/>
    </source>
</evidence>
<dbReference type="AlphaFoldDB" id="A0A1A8XXC5"/>
<dbReference type="InterPro" id="IPR006222">
    <property type="entry name" value="GCVT_N"/>
</dbReference>
<dbReference type="GO" id="GO:0032259">
    <property type="term" value="P:methylation"/>
    <property type="evidence" value="ECO:0007669"/>
    <property type="project" value="UniProtKB-KW"/>
</dbReference>
<dbReference type="EMBL" id="FLQX01000150">
    <property type="protein sequence ID" value="SBT09376.1"/>
    <property type="molecule type" value="Genomic_DNA"/>
</dbReference>
<evidence type="ECO:0000313" key="12">
    <source>
        <dbReference type="Proteomes" id="UP000199169"/>
    </source>
</evidence>
<evidence type="ECO:0000256" key="1">
    <source>
        <dbReference type="ARBA" id="ARBA00008609"/>
    </source>
</evidence>
<comment type="catalytic activity">
    <reaction evidence="6 7">
        <text>N(6)-[(R)-S(8)-aminomethyldihydrolipoyl]-L-lysyl-[protein] + (6S)-5,6,7,8-tetrahydrofolate = N(6)-[(R)-dihydrolipoyl]-L-lysyl-[protein] + (6R)-5,10-methylene-5,6,7,8-tetrahydrofolate + NH4(+)</text>
        <dbReference type="Rhea" id="RHEA:16945"/>
        <dbReference type="Rhea" id="RHEA-COMP:10475"/>
        <dbReference type="Rhea" id="RHEA-COMP:10492"/>
        <dbReference type="ChEBI" id="CHEBI:15636"/>
        <dbReference type="ChEBI" id="CHEBI:28938"/>
        <dbReference type="ChEBI" id="CHEBI:57453"/>
        <dbReference type="ChEBI" id="CHEBI:83100"/>
        <dbReference type="ChEBI" id="CHEBI:83143"/>
        <dbReference type="EC" id="2.1.2.10"/>
    </reaction>
</comment>
<evidence type="ECO:0000256" key="3">
    <source>
        <dbReference type="ARBA" id="ARBA00022576"/>
    </source>
</evidence>
<evidence type="ECO:0000259" key="9">
    <source>
        <dbReference type="Pfam" id="PF01571"/>
    </source>
</evidence>
<dbReference type="Gene3D" id="3.30.70.1400">
    <property type="entry name" value="Aminomethyltransferase beta-barrel domains"/>
    <property type="match status" value="1"/>
</dbReference>
<evidence type="ECO:0000313" key="11">
    <source>
        <dbReference type="EMBL" id="SBT09376.1"/>
    </source>
</evidence>
<dbReference type="GO" id="GO:0005829">
    <property type="term" value="C:cytosol"/>
    <property type="evidence" value="ECO:0007669"/>
    <property type="project" value="TreeGrafter"/>
</dbReference>